<dbReference type="EMBL" id="PDLM01000010">
    <property type="protein sequence ID" value="RDW67596.1"/>
    <property type="molecule type" value="Genomic_DNA"/>
</dbReference>
<dbReference type="SUPFAM" id="SSF55729">
    <property type="entry name" value="Acyl-CoA N-acyltransferases (Nat)"/>
    <property type="match status" value="1"/>
</dbReference>
<dbReference type="PANTHER" id="PTHR42791:SF2">
    <property type="entry name" value="N-ACETYLTRANSFERASE DOMAIN-CONTAINING PROTEIN"/>
    <property type="match status" value="1"/>
</dbReference>
<dbReference type="InterPro" id="IPR000182">
    <property type="entry name" value="GNAT_dom"/>
</dbReference>
<organism evidence="2 3">
    <name type="scientific">Coleophoma cylindrospora</name>
    <dbReference type="NCBI Taxonomy" id="1849047"/>
    <lineage>
        <taxon>Eukaryota</taxon>
        <taxon>Fungi</taxon>
        <taxon>Dikarya</taxon>
        <taxon>Ascomycota</taxon>
        <taxon>Pezizomycotina</taxon>
        <taxon>Leotiomycetes</taxon>
        <taxon>Helotiales</taxon>
        <taxon>Dermateaceae</taxon>
        <taxon>Coleophoma</taxon>
    </lineage>
</organism>
<gene>
    <name evidence="2" type="ORF">BP6252_08992</name>
</gene>
<reference evidence="2 3" key="1">
    <citation type="journal article" date="2018" name="IMA Fungus">
        <title>IMA Genome-F 9: Draft genome sequence of Annulohypoxylon stygium, Aspergillus mulundensis, Berkeleyomyces basicola (syn. Thielaviopsis basicola), Ceratocystis smalleyi, two Cercospora beticola strains, Coleophoma cylindrospora, Fusarium fracticaudum, Phialophora cf. hyalina, and Morchella septimelata.</title>
        <authorList>
            <person name="Wingfield B.D."/>
            <person name="Bills G.F."/>
            <person name="Dong Y."/>
            <person name="Huang W."/>
            <person name="Nel W.J."/>
            <person name="Swalarsk-Parry B.S."/>
            <person name="Vaghefi N."/>
            <person name="Wilken P.M."/>
            <person name="An Z."/>
            <person name="de Beer Z.W."/>
            <person name="De Vos L."/>
            <person name="Chen L."/>
            <person name="Duong T.A."/>
            <person name="Gao Y."/>
            <person name="Hammerbacher A."/>
            <person name="Kikkert J.R."/>
            <person name="Li Y."/>
            <person name="Li H."/>
            <person name="Li K."/>
            <person name="Li Q."/>
            <person name="Liu X."/>
            <person name="Ma X."/>
            <person name="Naidoo K."/>
            <person name="Pethybridge S.J."/>
            <person name="Sun J."/>
            <person name="Steenkamp E.T."/>
            <person name="van der Nest M.A."/>
            <person name="van Wyk S."/>
            <person name="Wingfield M.J."/>
            <person name="Xiong C."/>
            <person name="Yue Q."/>
            <person name="Zhang X."/>
        </authorList>
    </citation>
    <scope>NUCLEOTIDE SEQUENCE [LARGE SCALE GENOMIC DNA]</scope>
    <source>
        <strain evidence="2 3">BP6252</strain>
    </source>
</reference>
<dbReference type="PANTHER" id="PTHR42791">
    <property type="entry name" value="GNAT FAMILY ACETYLTRANSFERASE"/>
    <property type="match status" value="1"/>
</dbReference>
<sequence>MANPTISTQLASDADARHLAALMTAAFSASDAVYPLIWGKVDSKVHDLISERGLFTPVQKEDRITYKAVDTQGKILGFATWTLPTERKEKKEGGGLPDLPGVNMELWTDKVLGMRQYSERDVDVEKDMFLNYLFVDPAYHRRGIGSLLLERGCQKADDLQAKVWLTSTPVGIKAYEKNGWCVKETHEIVLGQYGGEGTYTRAWMLREPRRIG</sequence>
<dbReference type="PROSITE" id="PS51186">
    <property type="entry name" value="GNAT"/>
    <property type="match status" value="1"/>
</dbReference>
<feature type="domain" description="N-acetyltransferase" evidence="1">
    <location>
        <begin position="53"/>
        <end position="206"/>
    </location>
</feature>
<evidence type="ECO:0000259" key="1">
    <source>
        <dbReference type="PROSITE" id="PS51186"/>
    </source>
</evidence>
<evidence type="ECO:0000313" key="2">
    <source>
        <dbReference type="EMBL" id="RDW67596.1"/>
    </source>
</evidence>
<keyword evidence="3" id="KW-1185">Reference proteome</keyword>
<evidence type="ECO:0000313" key="3">
    <source>
        <dbReference type="Proteomes" id="UP000256645"/>
    </source>
</evidence>
<dbReference type="InterPro" id="IPR052523">
    <property type="entry name" value="Trichothecene_AcTrans"/>
</dbReference>
<comment type="caution">
    <text evidence="2">The sequence shown here is derived from an EMBL/GenBank/DDBJ whole genome shotgun (WGS) entry which is preliminary data.</text>
</comment>
<dbReference type="OrthoDB" id="410198at2759"/>
<dbReference type="AlphaFoldDB" id="A0A3D8R0P0"/>
<dbReference type="Gene3D" id="3.40.630.30">
    <property type="match status" value="1"/>
</dbReference>
<dbReference type="GO" id="GO:0016747">
    <property type="term" value="F:acyltransferase activity, transferring groups other than amino-acyl groups"/>
    <property type="evidence" value="ECO:0007669"/>
    <property type="project" value="InterPro"/>
</dbReference>
<dbReference type="InterPro" id="IPR016181">
    <property type="entry name" value="Acyl_CoA_acyltransferase"/>
</dbReference>
<dbReference type="Proteomes" id="UP000256645">
    <property type="component" value="Unassembled WGS sequence"/>
</dbReference>
<dbReference type="CDD" id="cd04301">
    <property type="entry name" value="NAT_SF"/>
    <property type="match status" value="1"/>
</dbReference>
<accession>A0A3D8R0P0</accession>
<protein>
    <recommendedName>
        <fullName evidence="1">N-acetyltransferase domain-containing protein</fullName>
    </recommendedName>
</protein>
<dbReference type="Pfam" id="PF00583">
    <property type="entry name" value="Acetyltransf_1"/>
    <property type="match status" value="1"/>
</dbReference>
<name>A0A3D8R0P0_9HELO</name>
<proteinExistence type="predicted"/>